<dbReference type="AlphaFoldDB" id="A0A5E5B219"/>
<dbReference type="InterPro" id="IPR008962">
    <property type="entry name" value="PapD-like_sf"/>
</dbReference>
<organism evidence="1 2">
    <name type="scientific">Pandoraea sputorum</name>
    <dbReference type="NCBI Taxonomy" id="93222"/>
    <lineage>
        <taxon>Bacteria</taxon>
        <taxon>Pseudomonadati</taxon>
        <taxon>Pseudomonadota</taxon>
        <taxon>Betaproteobacteria</taxon>
        <taxon>Burkholderiales</taxon>
        <taxon>Burkholderiaceae</taxon>
        <taxon>Pandoraea</taxon>
    </lineage>
</organism>
<dbReference type="Proteomes" id="UP000335538">
    <property type="component" value="Unassembled WGS sequence"/>
</dbReference>
<name>A0A5E5B219_9BURK</name>
<accession>A0A5E5B219</accession>
<protein>
    <recommendedName>
        <fullName evidence="3">Fimbrial protein TcfA</fullName>
    </recommendedName>
</protein>
<dbReference type="Gene3D" id="2.60.40.3970">
    <property type="match status" value="1"/>
</dbReference>
<evidence type="ECO:0000313" key="1">
    <source>
        <dbReference type="EMBL" id="VVE78593.1"/>
    </source>
</evidence>
<sequence length="259" mass="27448">MDEAKGWARQAIGIGGRRFVGAALIGALASAVPVSLPAHANVTISPIASVIAGEKAQVSVIRVTSQSPQTQYVDVSVKHIVDPATDAEHEIPVSLAQGAGLVASPAKFVLAGGASRLVRVVSLGRPEVETAYRVYFRPVAAPDDAQSDPSRTAFDPDVHVNFVWGALVRVAPKTPTPELRRTEDNRGLRNTGNVRAHVRAVGRCSGDADSTCDWLDVGRSVYPGQTQALPDTLHRSPVRISYLLDGHTDAQVIHLPLAP</sequence>
<dbReference type="InterPro" id="IPR013783">
    <property type="entry name" value="Ig-like_fold"/>
</dbReference>
<dbReference type="SUPFAM" id="SSF49354">
    <property type="entry name" value="PapD-like"/>
    <property type="match status" value="1"/>
</dbReference>
<evidence type="ECO:0000313" key="2">
    <source>
        <dbReference type="Proteomes" id="UP000335538"/>
    </source>
</evidence>
<gene>
    <name evidence="1" type="ORF">PSP31121_01740</name>
</gene>
<dbReference type="EMBL" id="CABPSR010000003">
    <property type="protein sequence ID" value="VVE78593.1"/>
    <property type="molecule type" value="Genomic_DNA"/>
</dbReference>
<proteinExistence type="predicted"/>
<evidence type="ECO:0008006" key="3">
    <source>
        <dbReference type="Google" id="ProtNLM"/>
    </source>
</evidence>
<reference evidence="1 2" key="1">
    <citation type="submission" date="2019-08" db="EMBL/GenBank/DDBJ databases">
        <authorList>
            <person name="Peeters C."/>
        </authorList>
    </citation>
    <scope>NUCLEOTIDE SEQUENCE [LARGE SCALE GENOMIC DNA]</scope>
    <source>
        <strain evidence="1 2">LMG 31121</strain>
    </source>
</reference>
<dbReference type="RefSeq" id="WP_150808972.1">
    <property type="nucleotide sequence ID" value="NZ_CABPSR010000003.1"/>
</dbReference>
<dbReference type="Gene3D" id="2.60.40.10">
    <property type="entry name" value="Immunoglobulins"/>
    <property type="match status" value="1"/>
</dbReference>